<feature type="transmembrane region" description="Helical" evidence="7">
    <location>
        <begin position="157"/>
        <end position="176"/>
    </location>
</feature>
<dbReference type="GO" id="GO:0042918">
    <property type="term" value="P:alkanesulfonate transmembrane transport"/>
    <property type="evidence" value="ECO:0007669"/>
    <property type="project" value="UniProtKB-ARBA"/>
</dbReference>
<evidence type="ECO:0000256" key="5">
    <source>
        <dbReference type="ARBA" id="ARBA00022989"/>
    </source>
</evidence>
<evidence type="ECO:0000313" key="11">
    <source>
        <dbReference type="Proteomes" id="UP000320244"/>
    </source>
</evidence>
<dbReference type="AlphaFoldDB" id="A0A563E0I2"/>
<keyword evidence="5 7" id="KW-1133">Transmembrane helix</keyword>
<dbReference type="FunFam" id="1.10.3720.10:FF:000003">
    <property type="entry name" value="Aliphatic sulfonate ABC transporter permease"/>
    <property type="match status" value="1"/>
</dbReference>
<reference evidence="10 11" key="2">
    <citation type="submission" date="2019-08" db="EMBL/GenBank/DDBJ databases">
        <title>Jejuicoccus antrihumi gen. nov., sp. nov., a new member of the family Dermacoccaceae isolated from a cave.</title>
        <authorList>
            <person name="Schumann P."/>
            <person name="Kim I.S."/>
        </authorList>
    </citation>
    <scope>NUCLEOTIDE SEQUENCE [LARGE SCALE GENOMIC DNA]</scope>
    <source>
        <strain evidence="10 11">C5-26</strain>
    </source>
</reference>
<feature type="transmembrane region" description="Helical" evidence="7">
    <location>
        <begin position="252"/>
        <end position="271"/>
    </location>
</feature>
<dbReference type="PROSITE" id="PS50928">
    <property type="entry name" value="ABC_TM1"/>
    <property type="match status" value="1"/>
</dbReference>
<evidence type="ECO:0000256" key="2">
    <source>
        <dbReference type="ARBA" id="ARBA00022448"/>
    </source>
</evidence>
<evidence type="ECO:0000313" key="10">
    <source>
        <dbReference type="EMBL" id="TWP36027.1"/>
    </source>
</evidence>
<sequence>MALQSKTARAAGSRFPDGGGPAKRSGRERRQSVGNLSITAAVIIGIIVVWWIITAAKLVQPLFVPSPAATWQAFTRTLFDGYQGHSLIIQLLISVRRVLIAFALASILAVPLGILVGANQRLRAALDPLVNFYRVLPPLAYYTILVIWLGIGETSKVALLFLAGFAPIFIAVVDAIRGVPTDRVDAARSLGASKSQVLRAIILPSLLPATFTGMRVALGFTYTTVVAAEMVAANSGIGWMVLDASRYLKSDVIFMGIIVMGITGVILDSAIKYTSRKVVPWQGKG</sequence>
<comment type="similarity">
    <text evidence="7">Belongs to the binding-protein-dependent transport system permease family.</text>
</comment>
<dbReference type="Proteomes" id="UP000320244">
    <property type="component" value="Unassembled WGS sequence"/>
</dbReference>
<dbReference type="GO" id="GO:0005886">
    <property type="term" value="C:plasma membrane"/>
    <property type="evidence" value="ECO:0007669"/>
    <property type="project" value="UniProtKB-SubCell"/>
</dbReference>
<protein>
    <submittedName>
        <fullName evidence="10">ABC transporter permease</fullName>
    </submittedName>
</protein>
<feature type="transmembrane region" description="Helical" evidence="7">
    <location>
        <begin position="130"/>
        <end position="151"/>
    </location>
</feature>
<evidence type="ECO:0000256" key="7">
    <source>
        <dbReference type="RuleBase" id="RU363032"/>
    </source>
</evidence>
<keyword evidence="2 7" id="KW-0813">Transport</keyword>
<evidence type="ECO:0000256" key="8">
    <source>
        <dbReference type="SAM" id="MobiDB-lite"/>
    </source>
</evidence>
<dbReference type="EMBL" id="VCQV01000014">
    <property type="protein sequence ID" value="TWP36027.1"/>
    <property type="molecule type" value="Genomic_DNA"/>
</dbReference>
<dbReference type="GO" id="GO:0010438">
    <property type="term" value="P:cellular response to sulfur starvation"/>
    <property type="evidence" value="ECO:0007669"/>
    <property type="project" value="TreeGrafter"/>
</dbReference>
<evidence type="ECO:0000256" key="4">
    <source>
        <dbReference type="ARBA" id="ARBA00022692"/>
    </source>
</evidence>
<keyword evidence="3" id="KW-1003">Cell membrane</keyword>
<dbReference type="OrthoDB" id="3173654at2"/>
<evidence type="ECO:0000256" key="3">
    <source>
        <dbReference type="ARBA" id="ARBA00022475"/>
    </source>
</evidence>
<keyword evidence="6 7" id="KW-0472">Membrane</keyword>
<dbReference type="Gene3D" id="1.10.3720.10">
    <property type="entry name" value="MetI-like"/>
    <property type="match status" value="1"/>
</dbReference>
<keyword evidence="11" id="KW-1185">Reference proteome</keyword>
<feature type="transmembrane region" description="Helical" evidence="7">
    <location>
        <begin position="98"/>
        <end position="118"/>
    </location>
</feature>
<dbReference type="PANTHER" id="PTHR30151:SF25">
    <property type="entry name" value="TAURINE TRANSPORT SYSTEM PERMEASE PROTEIN TAUC"/>
    <property type="match status" value="1"/>
</dbReference>
<comment type="caution">
    <text evidence="10">The sequence shown here is derived from an EMBL/GenBank/DDBJ whole genome shotgun (WGS) entry which is preliminary data.</text>
</comment>
<name>A0A563E0I2_9MICO</name>
<keyword evidence="4 7" id="KW-0812">Transmembrane</keyword>
<organism evidence="10 11">
    <name type="scientific">Leekyejoonella antrihumi</name>
    <dbReference type="NCBI Taxonomy" id="1660198"/>
    <lineage>
        <taxon>Bacteria</taxon>
        <taxon>Bacillati</taxon>
        <taxon>Actinomycetota</taxon>
        <taxon>Actinomycetes</taxon>
        <taxon>Micrococcales</taxon>
        <taxon>Dermacoccaceae</taxon>
        <taxon>Leekyejoonella</taxon>
    </lineage>
</organism>
<dbReference type="Pfam" id="PF00528">
    <property type="entry name" value="BPD_transp_1"/>
    <property type="match status" value="1"/>
</dbReference>
<feature type="transmembrane region" description="Helical" evidence="7">
    <location>
        <begin position="33"/>
        <end position="53"/>
    </location>
</feature>
<evidence type="ECO:0000256" key="1">
    <source>
        <dbReference type="ARBA" id="ARBA00004651"/>
    </source>
</evidence>
<evidence type="ECO:0000256" key="6">
    <source>
        <dbReference type="ARBA" id="ARBA00023136"/>
    </source>
</evidence>
<feature type="domain" description="ABC transmembrane type-1" evidence="9">
    <location>
        <begin position="91"/>
        <end position="271"/>
    </location>
</feature>
<dbReference type="SUPFAM" id="SSF161098">
    <property type="entry name" value="MetI-like"/>
    <property type="match status" value="1"/>
</dbReference>
<dbReference type="InterPro" id="IPR000515">
    <property type="entry name" value="MetI-like"/>
</dbReference>
<dbReference type="CDD" id="cd06261">
    <property type="entry name" value="TM_PBP2"/>
    <property type="match status" value="1"/>
</dbReference>
<accession>A0A563E0I2</accession>
<feature type="transmembrane region" description="Helical" evidence="7">
    <location>
        <begin position="220"/>
        <end position="240"/>
    </location>
</feature>
<feature type="region of interest" description="Disordered" evidence="8">
    <location>
        <begin position="1"/>
        <end position="28"/>
    </location>
</feature>
<gene>
    <name evidence="10" type="ORF">FGL98_11275</name>
</gene>
<dbReference type="RefSeq" id="WP_146316869.1">
    <property type="nucleotide sequence ID" value="NZ_VCQV01000014.1"/>
</dbReference>
<proteinExistence type="inferred from homology"/>
<evidence type="ECO:0000259" key="9">
    <source>
        <dbReference type="PROSITE" id="PS50928"/>
    </source>
</evidence>
<reference evidence="10 11" key="1">
    <citation type="submission" date="2019-05" db="EMBL/GenBank/DDBJ databases">
        <authorList>
            <person name="Lee S.D."/>
        </authorList>
    </citation>
    <scope>NUCLEOTIDE SEQUENCE [LARGE SCALE GENOMIC DNA]</scope>
    <source>
        <strain evidence="10 11">C5-26</strain>
    </source>
</reference>
<dbReference type="InterPro" id="IPR035906">
    <property type="entry name" value="MetI-like_sf"/>
</dbReference>
<dbReference type="PANTHER" id="PTHR30151">
    <property type="entry name" value="ALKANE SULFONATE ABC TRANSPORTER-RELATED, MEMBRANE SUBUNIT"/>
    <property type="match status" value="1"/>
</dbReference>
<comment type="subcellular location">
    <subcellularLocation>
        <location evidence="1 7">Cell membrane</location>
        <topology evidence="1 7">Multi-pass membrane protein</topology>
    </subcellularLocation>
</comment>